<sequence length="113" mass="13353">MPQWIDRLFNRFRKPQKAYHQPNQPDHTLVTPVLESTNRSSIIKGQLGDHTLQQDLWQCAYYQLDQKVQDILSRIEIPAQLKTNKNNCRTEAIIDKVVQIRGEQYEKYQQGCI</sequence>
<evidence type="ECO:0000313" key="1">
    <source>
        <dbReference type="EMBL" id="EYE96833.1"/>
    </source>
</evidence>
<evidence type="ECO:0000313" key="2">
    <source>
        <dbReference type="Proteomes" id="UP000019804"/>
    </source>
</evidence>
<accession>A0A017SIP9</accession>
<proteinExistence type="predicted"/>
<name>A0A017SIP9_ASPRC</name>
<keyword evidence="2" id="KW-1185">Reference proteome</keyword>
<dbReference type="AlphaFoldDB" id="A0A017SIP9"/>
<dbReference type="EMBL" id="KK088417">
    <property type="protein sequence ID" value="EYE96833.1"/>
    <property type="molecule type" value="Genomic_DNA"/>
</dbReference>
<dbReference type="RefSeq" id="XP_040640521.1">
    <property type="nucleotide sequence ID" value="XM_040780065.1"/>
</dbReference>
<organism evidence="1 2">
    <name type="scientific">Aspergillus ruber (strain CBS 135680)</name>
    <dbReference type="NCBI Taxonomy" id="1388766"/>
    <lineage>
        <taxon>Eukaryota</taxon>
        <taxon>Fungi</taxon>
        <taxon>Dikarya</taxon>
        <taxon>Ascomycota</taxon>
        <taxon>Pezizomycotina</taxon>
        <taxon>Eurotiomycetes</taxon>
        <taxon>Eurotiomycetidae</taxon>
        <taxon>Eurotiales</taxon>
        <taxon>Aspergillaceae</taxon>
        <taxon>Aspergillus</taxon>
        <taxon>Aspergillus subgen. Aspergillus</taxon>
    </lineage>
</organism>
<reference evidence="2" key="1">
    <citation type="journal article" date="2014" name="Nat. Commun.">
        <title>Genomic adaptations of the halophilic Dead Sea filamentous fungus Eurotium rubrum.</title>
        <authorList>
            <person name="Kis-Papo T."/>
            <person name="Weig A.R."/>
            <person name="Riley R."/>
            <person name="Persoh D."/>
            <person name="Salamov A."/>
            <person name="Sun H."/>
            <person name="Lipzen A."/>
            <person name="Wasser S.P."/>
            <person name="Rambold G."/>
            <person name="Grigoriev I.V."/>
            <person name="Nevo E."/>
        </authorList>
    </citation>
    <scope>NUCLEOTIDE SEQUENCE [LARGE SCALE GENOMIC DNA]</scope>
    <source>
        <strain evidence="2">CBS 135680</strain>
    </source>
</reference>
<gene>
    <name evidence="1" type="ORF">EURHEDRAFT_401257</name>
</gene>
<protein>
    <submittedName>
        <fullName evidence="1">Uncharacterized protein</fullName>
    </submittedName>
</protein>
<dbReference type="HOGENOM" id="CLU_2133017_0_0_1"/>
<dbReference type="GeneID" id="63695189"/>
<dbReference type="Proteomes" id="UP000019804">
    <property type="component" value="Unassembled WGS sequence"/>
</dbReference>